<protein>
    <submittedName>
        <fullName evidence="2">Phosphoribosyl 1,2-cyclic phosphodiesterase</fullName>
    </submittedName>
</protein>
<evidence type="ECO:0000259" key="1">
    <source>
        <dbReference type="SMART" id="SM00849"/>
    </source>
</evidence>
<dbReference type="Proteomes" id="UP000541810">
    <property type="component" value="Unassembled WGS sequence"/>
</dbReference>
<dbReference type="Pfam" id="PF12706">
    <property type="entry name" value="Lactamase_B_2"/>
    <property type="match status" value="1"/>
</dbReference>
<name>A0A7X0LMR0_9BACT</name>
<keyword evidence="3" id="KW-1185">Reference proteome</keyword>
<comment type="caution">
    <text evidence="2">The sequence shown here is derived from an EMBL/GenBank/DDBJ whole genome shotgun (WGS) entry which is preliminary data.</text>
</comment>
<dbReference type="SUPFAM" id="SSF56281">
    <property type="entry name" value="Metallo-hydrolase/oxidoreductase"/>
    <property type="match status" value="1"/>
</dbReference>
<dbReference type="InterPro" id="IPR052533">
    <property type="entry name" value="WalJ/YycJ-like"/>
</dbReference>
<gene>
    <name evidence="2" type="ORF">HNQ40_003089</name>
</gene>
<proteinExistence type="predicted"/>
<dbReference type="EMBL" id="JACHGY010000001">
    <property type="protein sequence ID" value="MBB6431283.1"/>
    <property type="molecule type" value="Genomic_DNA"/>
</dbReference>
<reference evidence="2 3" key="1">
    <citation type="submission" date="2020-08" db="EMBL/GenBank/DDBJ databases">
        <title>Genomic Encyclopedia of Type Strains, Phase IV (KMG-IV): sequencing the most valuable type-strain genomes for metagenomic binning, comparative biology and taxonomic classification.</title>
        <authorList>
            <person name="Goeker M."/>
        </authorList>
    </citation>
    <scope>NUCLEOTIDE SEQUENCE [LARGE SCALE GENOMIC DNA]</scope>
    <source>
        <strain evidence="2 3">DSM 103725</strain>
    </source>
</reference>
<accession>A0A7X0LMR0</accession>
<organism evidence="2 3">
    <name type="scientific">Algisphaera agarilytica</name>
    <dbReference type="NCBI Taxonomy" id="1385975"/>
    <lineage>
        <taxon>Bacteria</taxon>
        <taxon>Pseudomonadati</taxon>
        <taxon>Planctomycetota</taxon>
        <taxon>Phycisphaerae</taxon>
        <taxon>Phycisphaerales</taxon>
        <taxon>Phycisphaeraceae</taxon>
        <taxon>Algisphaera</taxon>
    </lineage>
</organism>
<dbReference type="AlphaFoldDB" id="A0A7X0LMR0"/>
<dbReference type="PANTHER" id="PTHR47619:SF1">
    <property type="entry name" value="EXODEOXYRIBONUCLEASE WALJ"/>
    <property type="match status" value="1"/>
</dbReference>
<evidence type="ECO:0000313" key="3">
    <source>
        <dbReference type="Proteomes" id="UP000541810"/>
    </source>
</evidence>
<dbReference type="InterPro" id="IPR001279">
    <property type="entry name" value="Metallo-B-lactamas"/>
</dbReference>
<sequence>MSRPQALQMDLFAQAGVGVRVVRPEIGSAIPTPRAAARAETPRVCVLGSGSGGNSTVLNHAGRSLLIDAGFGPRTTTQRLAQAGLTLSDLSAICLTHFDTDHFRKTWIRPMVDLGITLYCHHWHLPDLRKVQNNQQLFDAGLVEPFDDKPFEVWDGLEASTVRLQHDRQGTIGYRFDTRDFAVGLATDLGHAPEHLCVHMAGVDVLCIESNYDEHMTVNSPRPAWVNRRNLSDSGHLSNEQSLAAVQRIAELSPHGNPRRVVLLHRSSQCNHPMKVQRCFETDPAIAKRVTLTDQRRRTRWITAPPLRAVRRRQQTLARVRVRESA</sequence>
<dbReference type="InterPro" id="IPR036866">
    <property type="entry name" value="RibonucZ/Hydroxyglut_hydro"/>
</dbReference>
<feature type="domain" description="Metallo-beta-lactamase" evidence="1">
    <location>
        <begin position="52"/>
        <end position="265"/>
    </location>
</feature>
<dbReference type="PANTHER" id="PTHR47619">
    <property type="entry name" value="METALLO-HYDROLASE YYCJ-RELATED"/>
    <property type="match status" value="1"/>
</dbReference>
<dbReference type="Gene3D" id="3.60.15.10">
    <property type="entry name" value="Ribonuclease Z/Hydroxyacylglutathione hydrolase-like"/>
    <property type="match status" value="1"/>
</dbReference>
<evidence type="ECO:0000313" key="2">
    <source>
        <dbReference type="EMBL" id="MBB6431283.1"/>
    </source>
</evidence>
<dbReference type="RefSeq" id="WP_184678763.1">
    <property type="nucleotide sequence ID" value="NZ_JACHGY010000001.1"/>
</dbReference>
<dbReference type="SMART" id="SM00849">
    <property type="entry name" value="Lactamase_B"/>
    <property type="match status" value="1"/>
</dbReference>